<accession>A0ABT8ZYB6</accession>
<feature type="compositionally biased region" description="Low complexity" evidence="8">
    <location>
        <begin position="113"/>
        <end position="127"/>
    </location>
</feature>
<sequence>MFDFAPMELLILGTVAIVVIPPKDLPKAMRVAGYWVGKVRGVAGQFRSGFDTMVREAELHEMEKKWAEENARIMREHPPAPALENGAIEHDIGHEPYSEDGPPVMVAHPSVEPAPLAPAEPEQAPAAGDTGKAQS</sequence>
<evidence type="ECO:0000313" key="9">
    <source>
        <dbReference type="EMBL" id="MDO7842000.1"/>
    </source>
</evidence>
<evidence type="ECO:0000256" key="8">
    <source>
        <dbReference type="SAM" id="MobiDB-lite"/>
    </source>
</evidence>
<keyword evidence="7" id="KW-0472">Membrane</keyword>
<organism evidence="9 10">
    <name type="scientific">Sphingomonas immobilis</name>
    <dbReference type="NCBI Taxonomy" id="3063997"/>
    <lineage>
        <taxon>Bacteria</taxon>
        <taxon>Pseudomonadati</taxon>
        <taxon>Pseudomonadota</taxon>
        <taxon>Alphaproteobacteria</taxon>
        <taxon>Sphingomonadales</taxon>
        <taxon>Sphingomonadaceae</taxon>
        <taxon>Sphingomonas</taxon>
    </lineage>
</organism>
<keyword evidence="5" id="KW-1133">Transmembrane helix</keyword>
<evidence type="ECO:0000256" key="1">
    <source>
        <dbReference type="ARBA" id="ARBA00004167"/>
    </source>
</evidence>
<dbReference type="Gene3D" id="1.20.5.3310">
    <property type="match status" value="1"/>
</dbReference>
<evidence type="ECO:0000256" key="2">
    <source>
        <dbReference type="ARBA" id="ARBA00022448"/>
    </source>
</evidence>
<evidence type="ECO:0000256" key="7">
    <source>
        <dbReference type="ARBA" id="ARBA00023136"/>
    </source>
</evidence>
<evidence type="ECO:0000256" key="5">
    <source>
        <dbReference type="ARBA" id="ARBA00022989"/>
    </source>
</evidence>
<evidence type="ECO:0000256" key="4">
    <source>
        <dbReference type="ARBA" id="ARBA00022927"/>
    </source>
</evidence>
<protein>
    <submittedName>
        <fullName evidence="9">Twin-arginine translocase subunit TatB</fullName>
    </submittedName>
</protein>
<keyword evidence="4" id="KW-0653">Protein transport</keyword>
<keyword evidence="10" id="KW-1185">Reference proteome</keyword>
<comment type="subcellular location">
    <subcellularLocation>
        <location evidence="1">Membrane</location>
        <topology evidence="1">Single-pass membrane protein</topology>
    </subcellularLocation>
</comment>
<name>A0ABT8ZYB6_9SPHN</name>
<dbReference type="InterPro" id="IPR003369">
    <property type="entry name" value="TatA/B/E"/>
</dbReference>
<gene>
    <name evidence="9" type="ORF">Q5H94_06665</name>
</gene>
<keyword evidence="6" id="KW-0811">Translocation</keyword>
<reference evidence="9" key="1">
    <citation type="submission" date="2023-07" db="EMBL/GenBank/DDBJ databases">
        <authorList>
            <person name="Kim M.K."/>
        </authorList>
    </citation>
    <scope>NUCLEOTIDE SEQUENCE</scope>
    <source>
        <strain evidence="9">CA1-15</strain>
    </source>
</reference>
<dbReference type="Pfam" id="PF02416">
    <property type="entry name" value="TatA_B_E"/>
    <property type="match status" value="1"/>
</dbReference>
<evidence type="ECO:0000256" key="6">
    <source>
        <dbReference type="ARBA" id="ARBA00023010"/>
    </source>
</evidence>
<comment type="caution">
    <text evidence="9">The sequence shown here is derived from an EMBL/GenBank/DDBJ whole genome shotgun (WGS) entry which is preliminary data.</text>
</comment>
<proteinExistence type="predicted"/>
<feature type="region of interest" description="Disordered" evidence="8">
    <location>
        <begin position="89"/>
        <end position="135"/>
    </location>
</feature>
<dbReference type="Proteomes" id="UP001176468">
    <property type="component" value="Unassembled WGS sequence"/>
</dbReference>
<keyword evidence="3" id="KW-0812">Transmembrane</keyword>
<keyword evidence="2" id="KW-0813">Transport</keyword>
<evidence type="ECO:0000256" key="3">
    <source>
        <dbReference type="ARBA" id="ARBA00022692"/>
    </source>
</evidence>
<dbReference type="EMBL" id="JAUQSZ010000003">
    <property type="protein sequence ID" value="MDO7842000.1"/>
    <property type="molecule type" value="Genomic_DNA"/>
</dbReference>
<evidence type="ECO:0000313" key="10">
    <source>
        <dbReference type="Proteomes" id="UP001176468"/>
    </source>
</evidence>
<dbReference type="PRINTS" id="PR01506">
    <property type="entry name" value="TATBPROTEIN"/>
</dbReference>
<dbReference type="RefSeq" id="WP_304560454.1">
    <property type="nucleotide sequence ID" value="NZ_JAUQSZ010000003.1"/>
</dbReference>